<feature type="transmembrane region" description="Helical" evidence="1">
    <location>
        <begin position="32"/>
        <end position="53"/>
    </location>
</feature>
<dbReference type="AlphaFoldDB" id="A0A099GKB9"/>
<keyword evidence="1" id="KW-1133">Transmembrane helix</keyword>
<protein>
    <submittedName>
        <fullName evidence="2">Uncharacterized protein</fullName>
    </submittedName>
</protein>
<sequence length="111" mass="12034">MNTVTEVLANSAATLPPNTDLPPLPMWKAPSFWAQLLAVLTVILNASGIDLMAAFSGMGLGATPDQVVATGQHAVNIVQQLLPMVFGIWAYWERKAPHFRLSLRPGKETRP</sequence>
<feature type="transmembrane region" description="Helical" evidence="1">
    <location>
        <begin position="74"/>
        <end position="92"/>
    </location>
</feature>
<organism evidence="2 3">
    <name type="scientific">Paracoccus sanguinis</name>
    <dbReference type="NCBI Taxonomy" id="1545044"/>
    <lineage>
        <taxon>Bacteria</taxon>
        <taxon>Pseudomonadati</taxon>
        <taxon>Pseudomonadota</taxon>
        <taxon>Alphaproteobacteria</taxon>
        <taxon>Rhodobacterales</taxon>
        <taxon>Paracoccaceae</taxon>
        <taxon>Paracoccus</taxon>
    </lineage>
</organism>
<name>A0A099GKB9_9RHOB</name>
<dbReference type="EMBL" id="JRKQ01000008">
    <property type="protein sequence ID" value="KGJ23264.1"/>
    <property type="molecule type" value="Genomic_DNA"/>
</dbReference>
<reference evidence="2 3" key="1">
    <citation type="submission" date="2014-09" db="EMBL/GenBank/DDBJ databases">
        <authorList>
            <person name="McGinnis J.M."/>
            <person name="Wolfgang W.J."/>
        </authorList>
    </citation>
    <scope>NUCLEOTIDE SEQUENCE [LARGE SCALE GENOMIC DNA]</scope>
    <source>
        <strain evidence="2 3">5503</strain>
    </source>
</reference>
<keyword evidence="1" id="KW-0812">Transmembrane</keyword>
<dbReference type="RefSeq" id="WP_036707339.1">
    <property type="nucleotide sequence ID" value="NZ_JRKQ01000008.1"/>
</dbReference>
<evidence type="ECO:0000256" key="1">
    <source>
        <dbReference type="SAM" id="Phobius"/>
    </source>
</evidence>
<evidence type="ECO:0000313" key="3">
    <source>
        <dbReference type="Proteomes" id="UP000029858"/>
    </source>
</evidence>
<proteinExistence type="predicted"/>
<evidence type="ECO:0000313" key="2">
    <source>
        <dbReference type="EMBL" id="KGJ23264.1"/>
    </source>
</evidence>
<gene>
    <name evidence="2" type="ORF">IX56_03110</name>
</gene>
<accession>A0A099GKB9</accession>
<comment type="caution">
    <text evidence="2">The sequence shown here is derived from an EMBL/GenBank/DDBJ whole genome shotgun (WGS) entry which is preliminary data.</text>
</comment>
<keyword evidence="1" id="KW-0472">Membrane</keyword>
<reference evidence="2 3" key="2">
    <citation type="submission" date="2014-10" db="EMBL/GenBank/DDBJ databases">
        <title>Paracoccus sanguinis sp. nov., isolated from clinical specimens of New York State patients.</title>
        <authorList>
            <person name="Mingle L.A."/>
            <person name="Cole J.A."/>
            <person name="Lapierre P."/>
            <person name="Musser K.A."/>
        </authorList>
    </citation>
    <scope>NUCLEOTIDE SEQUENCE [LARGE SCALE GENOMIC DNA]</scope>
    <source>
        <strain evidence="2 3">5503</strain>
    </source>
</reference>
<dbReference type="Proteomes" id="UP000029858">
    <property type="component" value="Unassembled WGS sequence"/>
</dbReference>